<evidence type="ECO:0000256" key="11">
    <source>
        <dbReference type="SAM" id="MobiDB-lite"/>
    </source>
</evidence>
<dbReference type="GO" id="GO:0006508">
    <property type="term" value="P:proteolysis"/>
    <property type="evidence" value="ECO:0007669"/>
    <property type="project" value="UniProtKB-KW"/>
</dbReference>
<dbReference type="OMA" id="KECELRW"/>
<comment type="caution">
    <text evidence="10">Lacks conserved residue(s) required for the propagation of feature annotation.</text>
</comment>
<comment type="caution">
    <text evidence="13">The sequence shown here is derived from an EMBL/GenBank/DDBJ whole genome shotgun (WGS) entry which is preliminary data.</text>
</comment>
<evidence type="ECO:0000256" key="8">
    <source>
        <dbReference type="ARBA" id="ARBA00022989"/>
    </source>
</evidence>
<dbReference type="InterPro" id="IPR002610">
    <property type="entry name" value="Peptidase_S54_rhomboid-like"/>
</dbReference>
<keyword evidence="8 10" id="KW-1133">Transmembrane helix</keyword>
<feature type="transmembrane region" description="Helical" evidence="10">
    <location>
        <begin position="142"/>
        <end position="161"/>
    </location>
</feature>
<comment type="function">
    <text evidence="10">Serine protease involved in intramembrane proteolysis.</text>
</comment>
<accession>A0A388JT95</accession>
<feature type="transmembrane region" description="Helical" evidence="10">
    <location>
        <begin position="234"/>
        <end position="253"/>
    </location>
</feature>
<dbReference type="InterPro" id="IPR035952">
    <property type="entry name" value="Rhomboid-like_sf"/>
</dbReference>
<comment type="catalytic activity">
    <reaction evidence="1 10">
        <text>Cleaves type-1 transmembrane domains using a catalytic dyad composed of serine and histidine that are contributed by different transmembrane domains.</text>
        <dbReference type="EC" id="3.4.21.105"/>
    </reaction>
</comment>
<evidence type="ECO:0000256" key="9">
    <source>
        <dbReference type="ARBA" id="ARBA00023136"/>
    </source>
</evidence>
<feature type="domain" description="Peptidase S54 rhomboid" evidence="12">
    <location>
        <begin position="139"/>
        <end position="276"/>
    </location>
</feature>
<dbReference type="Proteomes" id="UP000265515">
    <property type="component" value="Unassembled WGS sequence"/>
</dbReference>
<evidence type="ECO:0000313" key="14">
    <source>
        <dbReference type="Proteomes" id="UP000265515"/>
    </source>
</evidence>
<dbReference type="STRING" id="69332.A0A388JT95"/>
<feature type="compositionally biased region" description="Basic and acidic residues" evidence="11">
    <location>
        <begin position="25"/>
        <end position="41"/>
    </location>
</feature>
<name>A0A388JT95_CHABU</name>
<sequence length="417" mass="46445">MGDGEHLGHNEGDDAAKQELVVQPEENKKETGGGGGEDSKDTSGLLDGDEKPQVITPLNKYTVWPYTWWVIAAIWVLFFIIALGVNNCPRQTDRLKECELRWLGVFSFNPIRQNPLCGPGPRALVSLGALDPRRTSRRHQEWRVLTCLLLHAGLIHLLVNVPTTMFVGARLEREYGTLRMLLVFFVSAIGGALWSALLLVPNNISVGASFPLFGLIGCTVADMSINGGLYVNKAVASAVLFFVTFIHIVFGLMPFVDNWGQIGAFLTGFILALLVLIKPRCKYEKDEPPEVKCGIDLRTKMKLQPWEEVVRVSALLALGAGFIFMIVALFSGADWKKDCEWCRRLNCADAPGWDCPRYQRLQPENTYKKLTCFVREVESTGKGTLVCPDGRMVDIGTVKERSRQTLQLVCSRACRAW</sequence>
<evidence type="ECO:0000256" key="2">
    <source>
        <dbReference type="ARBA" id="ARBA00004141"/>
    </source>
</evidence>
<dbReference type="Gramene" id="GBG61034">
    <property type="protein sequence ID" value="GBG61034"/>
    <property type="gene ID" value="CBR_g18629"/>
</dbReference>
<dbReference type="GO" id="GO:0016020">
    <property type="term" value="C:membrane"/>
    <property type="evidence" value="ECO:0007669"/>
    <property type="project" value="UniProtKB-SubCell"/>
</dbReference>
<dbReference type="EC" id="3.4.21.105" evidence="10"/>
<feature type="region of interest" description="Disordered" evidence="11">
    <location>
        <begin position="1"/>
        <end position="49"/>
    </location>
</feature>
<evidence type="ECO:0000256" key="3">
    <source>
        <dbReference type="ARBA" id="ARBA00009045"/>
    </source>
</evidence>
<dbReference type="InterPro" id="IPR022764">
    <property type="entry name" value="Peptidase_S54_rhomboid_dom"/>
</dbReference>
<comment type="similarity">
    <text evidence="3 10">Belongs to the peptidase S54 family.</text>
</comment>
<dbReference type="EMBL" id="BFEA01000016">
    <property type="protein sequence ID" value="GBG61034.1"/>
    <property type="molecule type" value="Genomic_DNA"/>
</dbReference>
<keyword evidence="9 10" id="KW-0472">Membrane</keyword>
<comment type="subcellular location">
    <subcellularLocation>
        <location evidence="2 10">Membrane</location>
        <topology evidence="2 10">Multi-pass membrane protein</topology>
    </subcellularLocation>
</comment>
<feature type="transmembrane region" description="Helical" evidence="10">
    <location>
        <begin position="309"/>
        <end position="330"/>
    </location>
</feature>
<organism evidence="13 14">
    <name type="scientific">Chara braunii</name>
    <name type="common">Braun's stonewort</name>
    <dbReference type="NCBI Taxonomy" id="69332"/>
    <lineage>
        <taxon>Eukaryota</taxon>
        <taxon>Viridiplantae</taxon>
        <taxon>Streptophyta</taxon>
        <taxon>Charophyceae</taxon>
        <taxon>Charales</taxon>
        <taxon>Characeae</taxon>
        <taxon>Chara</taxon>
    </lineage>
</organism>
<evidence type="ECO:0000256" key="10">
    <source>
        <dbReference type="RuleBase" id="RU362115"/>
    </source>
</evidence>
<dbReference type="PANTHER" id="PTHR22936">
    <property type="entry name" value="RHOMBOID-RELATED"/>
    <property type="match status" value="1"/>
</dbReference>
<feature type="transmembrane region" description="Helical" evidence="10">
    <location>
        <begin position="259"/>
        <end position="277"/>
    </location>
</feature>
<evidence type="ECO:0000313" key="13">
    <source>
        <dbReference type="EMBL" id="GBG61034.1"/>
    </source>
</evidence>
<feature type="compositionally biased region" description="Basic and acidic residues" evidence="11">
    <location>
        <begin position="1"/>
        <end position="17"/>
    </location>
</feature>
<dbReference type="SUPFAM" id="SSF144091">
    <property type="entry name" value="Rhomboid-like"/>
    <property type="match status" value="1"/>
</dbReference>
<keyword evidence="6 10" id="KW-0378">Hydrolase</keyword>
<reference evidence="13 14" key="1">
    <citation type="journal article" date="2018" name="Cell">
        <title>The Chara Genome: Secondary Complexity and Implications for Plant Terrestrialization.</title>
        <authorList>
            <person name="Nishiyama T."/>
            <person name="Sakayama H."/>
            <person name="Vries J.D."/>
            <person name="Buschmann H."/>
            <person name="Saint-Marcoux D."/>
            <person name="Ullrich K.K."/>
            <person name="Haas F.B."/>
            <person name="Vanderstraeten L."/>
            <person name="Becker D."/>
            <person name="Lang D."/>
            <person name="Vosolsobe S."/>
            <person name="Rombauts S."/>
            <person name="Wilhelmsson P.K.I."/>
            <person name="Janitza P."/>
            <person name="Kern R."/>
            <person name="Heyl A."/>
            <person name="Rumpler F."/>
            <person name="Villalobos L.I.A.C."/>
            <person name="Clay J.M."/>
            <person name="Skokan R."/>
            <person name="Toyoda A."/>
            <person name="Suzuki Y."/>
            <person name="Kagoshima H."/>
            <person name="Schijlen E."/>
            <person name="Tajeshwar N."/>
            <person name="Catarino B."/>
            <person name="Hetherington A.J."/>
            <person name="Saltykova A."/>
            <person name="Bonnot C."/>
            <person name="Breuninger H."/>
            <person name="Symeonidi A."/>
            <person name="Radhakrishnan G.V."/>
            <person name="Van Nieuwerburgh F."/>
            <person name="Deforce D."/>
            <person name="Chang C."/>
            <person name="Karol K.G."/>
            <person name="Hedrich R."/>
            <person name="Ulvskov P."/>
            <person name="Glockner G."/>
            <person name="Delwiche C.F."/>
            <person name="Petrasek J."/>
            <person name="Van de Peer Y."/>
            <person name="Friml J."/>
            <person name="Beilby M."/>
            <person name="Dolan L."/>
            <person name="Kohara Y."/>
            <person name="Sugano S."/>
            <person name="Fujiyama A."/>
            <person name="Delaux P.-M."/>
            <person name="Quint M."/>
            <person name="TheiBen G."/>
            <person name="Hagemann M."/>
            <person name="Harholt J."/>
            <person name="Dunand C."/>
            <person name="Zachgo S."/>
            <person name="Langdale J."/>
            <person name="Maumus F."/>
            <person name="Straeten D.V.D."/>
            <person name="Gould S.B."/>
            <person name="Rensing S.A."/>
        </authorList>
    </citation>
    <scope>NUCLEOTIDE SEQUENCE [LARGE SCALE GENOMIC DNA]</scope>
    <source>
        <strain evidence="13 14">S276</strain>
    </source>
</reference>
<feature type="transmembrane region" description="Helical" evidence="10">
    <location>
        <begin position="181"/>
        <end position="200"/>
    </location>
</feature>
<keyword evidence="7 10" id="KW-0720">Serine protease</keyword>
<evidence type="ECO:0000259" key="12">
    <source>
        <dbReference type="Pfam" id="PF01694"/>
    </source>
</evidence>
<keyword evidence="14" id="KW-1185">Reference proteome</keyword>
<protein>
    <recommendedName>
        <fullName evidence="10">RHOMBOID-like protein</fullName>
        <ecNumber evidence="10">3.4.21.105</ecNumber>
    </recommendedName>
</protein>
<dbReference type="Gene3D" id="1.20.1540.10">
    <property type="entry name" value="Rhomboid-like"/>
    <property type="match status" value="1"/>
</dbReference>
<dbReference type="PANTHER" id="PTHR22936:SF69">
    <property type="entry name" value="RHOMBOID-LIKE PROTEIN"/>
    <property type="match status" value="1"/>
</dbReference>
<evidence type="ECO:0000256" key="4">
    <source>
        <dbReference type="ARBA" id="ARBA00022670"/>
    </source>
</evidence>
<proteinExistence type="inferred from homology"/>
<keyword evidence="5 10" id="KW-0812">Transmembrane</keyword>
<keyword evidence="4 10" id="KW-0645">Protease</keyword>
<dbReference type="Pfam" id="PF01694">
    <property type="entry name" value="Rhomboid"/>
    <property type="match status" value="1"/>
</dbReference>
<feature type="transmembrane region" description="Helical" evidence="10">
    <location>
        <begin position="66"/>
        <end position="86"/>
    </location>
</feature>
<gene>
    <name evidence="13" type="ORF">CBR_g18629</name>
</gene>
<dbReference type="OrthoDB" id="418595at2759"/>
<dbReference type="GO" id="GO:0004252">
    <property type="term" value="F:serine-type endopeptidase activity"/>
    <property type="evidence" value="ECO:0007669"/>
    <property type="project" value="InterPro"/>
</dbReference>
<evidence type="ECO:0000256" key="7">
    <source>
        <dbReference type="ARBA" id="ARBA00022825"/>
    </source>
</evidence>
<evidence type="ECO:0000256" key="5">
    <source>
        <dbReference type="ARBA" id="ARBA00022692"/>
    </source>
</evidence>
<dbReference type="AlphaFoldDB" id="A0A388JT95"/>
<evidence type="ECO:0000256" key="1">
    <source>
        <dbReference type="ARBA" id="ARBA00000156"/>
    </source>
</evidence>
<evidence type="ECO:0000256" key="6">
    <source>
        <dbReference type="ARBA" id="ARBA00022801"/>
    </source>
</evidence>